<gene>
    <name evidence="1" type="ORF">CPSG_08729</name>
</gene>
<dbReference type="VEuPathDB" id="FungiDB:CPSG_08729"/>
<evidence type="ECO:0000313" key="2">
    <source>
        <dbReference type="Proteomes" id="UP000002497"/>
    </source>
</evidence>
<dbReference type="AlphaFoldDB" id="E9DFY0"/>
<sequence>MERTSPHFTPLTCHFYNHQVHLEVCYQDIKIQHANDRRNSFCVKEVSAALTMGSVKFKMPNAYSVLLRAVHSFAIDLVALYKPALPFGVRSSLEEAAVERCKIVGVRGPSSWQSLVT</sequence>
<reference evidence="2" key="2">
    <citation type="submission" date="2010-03" db="EMBL/GenBank/DDBJ databases">
        <title>The genome sequence of Coccidioides posadasii strain Silveira.</title>
        <authorList>
            <consortium name="The Broad Institute Genome Sequencing Center for Infectious Disease"/>
            <person name="Neafsey D."/>
            <person name="Orbach M."/>
            <person name="Henn M.R."/>
            <person name="Cole G.T."/>
            <person name="Galgiani J."/>
            <person name="Gardner M.J."/>
            <person name="Kirkland T.N."/>
            <person name="Taylor J.W."/>
            <person name="Young S.K."/>
            <person name="Zeng Q."/>
            <person name="Koehrsen M."/>
            <person name="Alvarado L."/>
            <person name="Berlin A."/>
            <person name="Borenstein D."/>
            <person name="Chapman S.B."/>
            <person name="Chen Z."/>
            <person name="Engels R."/>
            <person name="Freedman E."/>
            <person name="Gellesch M."/>
            <person name="Goldberg J."/>
            <person name="Griggs A."/>
            <person name="Gujja S."/>
            <person name="Heilman E."/>
            <person name="Heiman D."/>
            <person name="Howarth C."/>
            <person name="Jen D."/>
            <person name="Larson L."/>
            <person name="Mehta T."/>
            <person name="Neiman D."/>
            <person name="Park D."/>
            <person name="Pearson M."/>
            <person name="Richards J."/>
            <person name="Roberts A."/>
            <person name="Saif S."/>
            <person name="Shea T."/>
            <person name="Shenoy N."/>
            <person name="Sisk P."/>
            <person name="Stolte C."/>
            <person name="Sykes S."/>
            <person name="Walk T."/>
            <person name="White J."/>
            <person name="Yandava C."/>
            <person name="Haas B."/>
            <person name="Nusbaum C."/>
            <person name="Birren B."/>
        </authorList>
    </citation>
    <scope>NUCLEOTIDE SEQUENCE [LARGE SCALE GENOMIC DNA]</scope>
    <source>
        <strain evidence="2">RMSCC 757 / Silveira</strain>
    </source>
</reference>
<protein>
    <submittedName>
        <fullName evidence="1">Predicted protein</fullName>
    </submittedName>
</protein>
<keyword evidence="2" id="KW-1185">Reference proteome</keyword>
<dbReference type="HOGENOM" id="CLU_2084647_0_0_1"/>
<reference evidence="2" key="1">
    <citation type="journal article" date="2010" name="Genome Res.">
        <title>Population genomic sequencing of Coccidioides fungi reveals recent hybridization and transposon control.</title>
        <authorList>
            <person name="Neafsey D.E."/>
            <person name="Barker B.M."/>
            <person name="Sharpton T.J."/>
            <person name="Stajich J.E."/>
            <person name="Park D.J."/>
            <person name="Whiston E."/>
            <person name="Hung C.-Y."/>
            <person name="McMahan C."/>
            <person name="White J."/>
            <person name="Sykes S."/>
            <person name="Heiman D."/>
            <person name="Young S."/>
            <person name="Zeng Q."/>
            <person name="Abouelleil A."/>
            <person name="Aftuck L."/>
            <person name="Bessette D."/>
            <person name="Brown A."/>
            <person name="FitzGerald M."/>
            <person name="Lui A."/>
            <person name="Macdonald J.P."/>
            <person name="Priest M."/>
            <person name="Orbach M.J."/>
            <person name="Galgiani J.N."/>
            <person name="Kirkland T.N."/>
            <person name="Cole G.T."/>
            <person name="Birren B.W."/>
            <person name="Henn M.R."/>
            <person name="Taylor J.W."/>
            <person name="Rounsley S.D."/>
        </authorList>
    </citation>
    <scope>NUCLEOTIDE SEQUENCE [LARGE SCALE GENOMIC DNA]</scope>
    <source>
        <strain evidence="2">RMSCC 757 / Silveira</strain>
    </source>
</reference>
<evidence type="ECO:0000313" key="1">
    <source>
        <dbReference type="EMBL" id="EFW14722.1"/>
    </source>
</evidence>
<proteinExistence type="predicted"/>
<name>E9DFY0_COCPS</name>
<dbReference type="EMBL" id="GL636504">
    <property type="protein sequence ID" value="EFW14722.1"/>
    <property type="molecule type" value="Genomic_DNA"/>
</dbReference>
<accession>E9DFY0</accession>
<organism evidence="2">
    <name type="scientific">Coccidioides posadasii (strain RMSCC 757 / Silveira)</name>
    <name type="common">Valley fever fungus</name>
    <dbReference type="NCBI Taxonomy" id="443226"/>
    <lineage>
        <taxon>Eukaryota</taxon>
        <taxon>Fungi</taxon>
        <taxon>Dikarya</taxon>
        <taxon>Ascomycota</taxon>
        <taxon>Pezizomycotina</taxon>
        <taxon>Eurotiomycetes</taxon>
        <taxon>Eurotiomycetidae</taxon>
        <taxon>Onygenales</taxon>
        <taxon>Onygenaceae</taxon>
        <taxon>Coccidioides</taxon>
    </lineage>
</organism>
<dbReference type="Proteomes" id="UP000002497">
    <property type="component" value="Unassembled WGS sequence"/>
</dbReference>